<organism evidence="1 2">
    <name type="scientific">Candidatus Zambryskibacteria bacterium CG10_big_fil_rev_8_21_14_0_10_34_34</name>
    <dbReference type="NCBI Taxonomy" id="1975114"/>
    <lineage>
        <taxon>Bacteria</taxon>
        <taxon>Candidatus Zambryskiibacteriota</taxon>
    </lineage>
</organism>
<dbReference type="Proteomes" id="UP000230828">
    <property type="component" value="Unassembled WGS sequence"/>
</dbReference>
<evidence type="ECO:0000313" key="1">
    <source>
        <dbReference type="EMBL" id="PIR40078.1"/>
    </source>
</evidence>
<feature type="non-terminal residue" evidence="1">
    <location>
        <position position="198"/>
    </location>
</feature>
<protein>
    <submittedName>
        <fullName evidence="1">Death-on-curing protein</fullName>
    </submittedName>
</protein>
<dbReference type="PANTHER" id="PTHR35810">
    <property type="entry name" value="CYTOPLASMIC PROTEIN-RELATED"/>
    <property type="match status" value="1"/>
</dbReference>
<dbReference type="EMBL" id="PCXM01000031">
    <property type="protein sequence ID" value="PIR40078.1"/>
    <property type="molecule type" value="Genomic_DNA"/>
</dbReference>
<gene>
    <name evidence="1" type="ORF">COV33_01905</name>
</gene>
<dbReference type="InterPro" id="IPR011204">
    <property type="entry name" value="Virulence_RhuM-like"/>
</dbReference>
<proteinExistence type="predicted"/>
<reference evidence="1 2" key="1">
    <citation type="submission" date="2017-09" db="EMBL/GenBank/DDBJ databases">
        <title>Depth-based differentiation of microbial function through sediment-hosted aquifers and enrichment of novel symbionts in the deep terrestrial subsurface.</title>
        <authorList>
            <person name="Probst A.J."/>
            <person name="Ladd B."/>
            <person name="Jarett J.K."/>
            <person name="Geller-Mcgrath D.E."/>
            <person name="Sieber C.M."/>
            <person name="Emerson J.B."/>
            <person name="Anantharaman K."/>
            <person name="Thomas B.C."/>
            <person name="Malmstrom R."/>
            <person name="Stieglmeier M."/>
            <person name="Klingl A."/>
            <person name="Woyke T."/>
            <person name="Ryan C.M."/>
            <person name="Banfield J.F."/>
        </authorList>
    </citation>
    <scope>NUCLEOTIDE SEQUENCE [LARGE SCALE GENOMIC DNA]</scope>
    <source>
        <strain evidence="1">CG10_big_fil_rev_8_21_14_0_10_34_34</strain>
    </source>
</reference>
<accession>A0A2H0R0M4</accession>
<dbReference type="PANTHER" id="PTHR35810:SF1">
    <property type="entry name" value="CYTOPLASMIC PROTEIN"/>
    <property type="match status" value="1"/>
</dbReference>
<dbReference type="AlphaFoldDB" id="A0A2H0R0M4"/>
<comment type="caution">
    <text evidence="1">The sequence shown here is derived from an EMBL/GenBank/DDBJ whole genome shotgun (WGS) entry which is preliminary data.</text>
</comment>
<name>A0A2H0R0M4_9BACT</name>
<evidence type="ECO:0000313" key="2">
    <source>
        <dbReference type="Proteomes" id="UP000230828"/>
    </source>
</evidence>
<dbReference type="Pfam" id="PF13310">
    <property type="entry name" value="Virulence_RhuM"/>
    <property type="match status" value="1"/>
</dbReference>
<sequence length="198" mass="23005">MKKKEKKEKRERIKNVVIYQAKSGAIELRGDFGKETIWATQAQIANAFDIDVRTINEHIQNILRTKELTEKATVRNFRIVQKEGKREVTRDIKHYNLDMILSVGYRVNSKKATLFRQWATITLRNYIVDGYTINKNRIAKNYERFLSVVEDIKKILPSGSATNSKDIVELVSLFADTWPSLDAYDKELLPKGKLTKKK</sequence>